<feature type="transmembrane region" description="Helical" evidence="1">
    <location>
        <begin position="150"/>
        <end position="168"/>
    </location>
</feature>
<organism evidence="3 4">
    <name type="scientific">Candidatus Jorgensenbacteria bacterium GW2011_GWC1_48_8</name>
    <dbReference type="NCBI Taxonomy" id="1618666"/>
    <lineage>
        <taxon>Bacteria</taxon>
        <taxon>Candidatus Joergenseniibacteriota</taxon>
    </lineage>
</organism>
<dbReference type="Proteomes" id="UP000034600">
    <property type="component" value="Unassembled WGS sequence"/>
</dbReference>
<dbReference type="Gene3D" id="1.20.144.10">
    <property type="entry name" value="Phosphatidic acid phosphatase type 2/haloperoxidase"/>
    <property type="match status" value="1"/>
</dbReference>
<dbReference type="InterPro" id="IPR036938">
    <property type="entry name" value="PAP2/HPO_sf"/>
</dbReference>
<feature type="transmembrane region" description="Helical" evidence="1">
    <location>
        <begin position="125"/>
        <end position="144"/>
    </location>
</feature>
<evidence type="ECO:0000313" key="4">
    <source>
        <dbReference type="Proteomes" id="UP000034600"/>
    </source>
</evidence>
<dbReference type="SMART" id="SM00014">
    <property type="entry name" value="acidPPc"/>
    <property type="match status" value="1"/>
</dbReference>
<gene>
    <name evidence="3" type="ORF">UY32_C0016G0011</name>
</gene>
<feature type="domain" description="Phosphatidic acid phosphatase type 2/haloperoxidase" evidence="2">
    <location>
        <begin position="60"/>
        <end position="165"/>
    </location>
</feature>
<dbReference type="AlphaFoldDB" id="A0A0G1UXD2"/>
<dbReference type="PANTHER" id="PTHR14969">
    <property type="entry name" value="SPHINGOSINE-1-PHOSPHATE PHOSPHOHYDROLASE"/>
    <property type="match status" value="1"/>
</dbReference>
<accession>A0A0G1UXD2</accession>
<feature type="transmembrane region" description="Helical" evidence="1">
    <location>
        <begin position="100"/>
        <end position="118"/>
    </location>
</feature>
<dbReference type="EMBL" id="LCPO01000016">
    <property type="protein sequence ID" value="KKU98716.1"/>
    <property type="molecule type" value="Genomic_DNA"/>
</dbReference>
<dbReference type="SUPFAM" id="SSF48317">
    <property type="entry name" value="Acid phosphatase/Vanadium-dependent haloperoxidase"/>
    <property type="match status" value="1"/>
</dbReference>
<keyword evidence="1" id="KW-1133">Transmembrane helix</keyword>
<reference evidence="3 4" key="1">
    <citation type="journal article" date="2015" name="Nature">
        <title>rRNA introns, odd ribosomes, and small enigmatic genomes across a large radiation of phyla.</title>
        <authorList>
            <person name="Brown C.T."/>
            <person name="Hug L.A."/>
            <person name="Thomas B.C."/>
            <person name="Sharon I."/>
            <person name="Castelle C.J."/>
            <person name="Singh A."/>
            <person name="Wilkins M.J."/>
            <person name="Williams K.H."/>
            <person name="Banfield J.F."/>
        </authorList>
    </citation>
    <scope>NUCLEOTIDE SEQUENCE [LARGE SCALE GENOMIC DNA]</scope>
</reference>
<keyword evidence="1" id="KW-0472">Membrane</keyword>
<evidence type="ECO:0000256" key="1">
    <source>
        <dbReference type="SAM" id="Phobius"/>
    </source>
</evidence>
<feature type="transmembrane region" description="Helical" evidence="1">
    <location>
        <begin position="56"/>
        <end position="80"/>
    </location>
</feature>
<sequence length="173" mass="19791">MKMDRALFEFFHSLANRAAFLDGLIGFLAVYFVYFLVAGLLFFLYKMKAAPRHKVFAFLTLSLGAVLSRGIFTEIIRFFYDRPRPFEVLNITPLFLDENPAFPSGHTALLFALSFALLHFNKKLGYWFLGFSLLVGISRIIAGVHWPSDILSGIVVAFISVWIVRLLLKKYEI</sequence>
<comment type="caution">
    <text evidence="3">The sequence shown here is derived from an EMBL/GenBank/DDBJ whole genome shotgun (WGS) entry which is preliminary data.</text>
</comment>
<dbReference type="PANTHER" id="PTHR14969:SF13">
    <property type="entry name" value="AT30094P"/>
    <property type="match status" value="1"/>
</dbReference>
<name>A0A0G1UXD2_9BACT</name>
<protein>
    <submittedName>
        <fullName evidence="3">Phosphatase</fullName>
    </submittedName>
</protein>
<feature type="transmembrane region" description="Helical" evidence="1">
    <location>
        <begin position="20"/>
        <end position="44"/>
    </location>
</feature>
<evidence type="ECO:0000313" key="3">
    <source>
        <dbReference type="EMBL" id="KKU98716.1"/>
    </source>
</evidence>
<evidence type="ECO:0000259" key="2">
    <source>
        <dbReference type="SMART" id="SM00014"/>
    </source>
</evidence>
<dbReference type="Pfam" id="PF01569">
    <property type="entry name" value="PAP2"/>
    <property type="match status" value="1"/>
</dbReference>
<proteinExistence type="predicted"/>
<dbReference type="InterPro" id="IPR000326">
    <property type="entry name" value="PAP2/HPO"/>
</dbReference>
<keyword evidence="1" id="KW-0812">Transmembrane</keyword>